<dbReference type="WBParaSite" id="TMUE_2000007815.1">
    <property type="protein sequence ID" value="TMUE_2000007815.1"/>
    <property type="gene ID" value="WBGene00292689"/>
</dbReference>
<accession>A0A5S6QKV2</accession>
<keyword evidence="5" id="KW-1185">Reference proteome</keyword>
<evidence type="ECO:0000259" key="3">
    <source>
        <dbReference type="Pfam" id="PF01709"/>
    </source>
</evidence>
<evidence type="ECO:0000313" key="5">
    <source>
        <dbReference type="Proteomes" id="UP000046395"/>
    </source>
</evidence>
<evidence type="ECO:0000313" key="6">
    <source>
        <dbReference type="WBParaSite" id="TMUE_2000007815.1"/>
    </source>
</evidence>
<sequence>MLAGQARRLLWRLSRNKGSSLPTTPGLFQAIVVRHKGHSKWQNIRHQKAANDLQRQRVFSKLAYKIGVAVRANSMQTDPRLNRDLERLIEECNQQNMPKLTIQKAIDRAVSKPMRTVYFDVKGPGGSFFIVEALTENQEHMKNLLRKHFNKIGGFGFADQGIRMFFEEKGVVAVARSPMNEERGSKKFANPIPLYNLSLEEAVNVAIDVGAEDVEESVEETDQQQIIRFLCDPMQMQHVSKELNGRGYVVKSSDNEFLCTRTVKLGDKEKQQVDSFIEAMHSMESVGIRLKSQRHTAWLYLRCRRRLIWLHLQHLCQHDLTGEKENFL</sequence>
<comment type="subcellular location">
    <subcellularLocation>
        <location evidence="1">Mitochondrion</location>
    </subcellularLocation>
</comment>
<feature type="domain" description="TACO1/YebC-like N-terminal" evidence="4">
    <location>
        <begin position="39"/>
        <end position="110"/>
    </location>
</feature>
<comment type="similarity">
    <text evidence="2">Belongs to the TACO1 family.</text>
</comment>
<feature type="domain" description="TACO1/YebC-like second and third" evidence="3">
    <location>
        <begin position="116"/>
        <end position="286"/>
    </location>
</feature>
<dbReference type="SUPFAM" id="SSF75625">
    <property type="entry name" value="YebC-like"/>
    <property type="match status" value="1"/>
</dbReference>
<dbReference type="Proteomes" id="UP000046395">
    <property type="component" value="Unassembled WGS sequence"/>
</dbReference>
<dbReference type="InterPro" id="IPR026564">
    <property type="entry name" value="Transcrip_reg_TACO1-like_dom3"/>
</dbReference>
<dbReference type="GO" id="GO:0005739">
    <property type="term" value="C:mitochondrion"/>
    <property type="evidence" value="ECO:0007669"/>
    <property type="project" value="UniProtKB-SubCell"/>
</dbReference>
<dbReference type="Pfam" id="PF20772">
    <property type="entry name" value="TACO1_YebC_N"/>
    <property type="match status" value="1"/>
</dbReference>
<dbReference type="InterPro" id="IPR017856">
    <property type="entry name" value="Integrase-like_N"/>
</dbReference>
<protein>
    <submittedName>
        <fullName evidence="6">Translational activator of cytochrome c oxidase 1</fullName>
    </submittedName>
</protein>
<dbReference type="AlphaFoldDB" id="A0A5S6QKV2"/>
<proteinExistence type="inferred from homology"/>
<dbReference type="InterPro" id="IPR048300">
    <property type="entry name" value="TACO1_YebC-like_2nd/3rd_dom"/>
</dbReference>
<evidence type="ECO:0000256" key="2">
    <source>
        <dbReference type="ARBA" id="ARBA00008724"/>
    </source>
</evidence>
<evidence type="ECO:0000259" key="4">
    <source>
        <dbReference type="Pfam" id="PF20772"/>
    </source>
</evidence>
<dbReference type="STRING" id="70415.A0A5S6QKV2"/>
<dbReference type="PANTHER" id="PTHR12532">
    <property type="entry name" value="TRANSLATIONAL ACTIVATOR OF CYTOCHROME C OXIDASE 1"/>
    <property type="match status" value="1"/>
</dbReference>
<dbReference type="Gene3D" id="1.10.10.200">
    <property type="match status" value="1"/>
</dbReference>
<dbReference type="Gene3D" id="3.30.70.980">
    <property type="match status" value="2"/>
</dbReference>
<dbReference type="PANTHER" id="PTHR12532:SF0">
    <property type="entry name" value="TRANSLATIONAL ACTIVATOR OF CYTOCHROME C OXIDASE 1"/>
    <property type="match status" value="1"/>
</dbReference>
<reference evidence="6" key="1">
    <citation type="submission" date="2019-12" db="UniProtKB">
        <authorList>
            <consortium name="WormBaseParasite"/>
        </authorList>
    </citation>
    <scope>IDENTIFICATION</scope>
</reference>
<dbReference type="InterPro" id="IPR002876">
    <property type="entry name" value="Transcrip_reg_TACO1-like"/>
</dbReference>
<dbReference type="Pfam" id="PF01709">
    <property type="entry name" value="Transcrip_reg"/>
    <property type="match status" value="1"/>
</dbReference>
<dbReference type="InterPro" id="IPR049083">
    <property type="entry name" value="TACO1_YebC_N"/>
</dbReference>
<name>A0A5S6QKV2_TRIMR</name>
<organism evidence="5 6">
    <name type="scientific">Trichuris muris</name>
    <name type="common">Mouse whipworm</name>
    <dbReference type="NCBI Taxonomy" id="70415"/>
    <lineage>
        <taxon>Eukaryota</taxon>
        <taxon>Metazoa</taxon>
        <taxon>Ecdysozoa</taxon>
        <taxon>Nematoda</taxon>
        <taxon>Enoplea</taxon>
        <taxon>Dorylaimia</taxon>
        <taxon>Trichinellida</taxon>
        <taxon>Trichuridae</taxon>
        <taxon>Trichuris</taxon>
    </lineage>
</organism>
<dbReference type="InterPro" id="IPR029072">
    <property type="entry name" value="YebC-like"/>
</dbReference>
<dbReference type="FunFam" id="1.10.10.200:FF:000002">
    <property type="entry name" value="Probable transcriptional regulatory protein CLM62_37755"/>
    <property type="match status" value="1"/>
</dbReference>
<evidence type="ECO:0000256" key="1">
    <source>
        <dbReference type="ARBA" id="ARBA00004173"/>
    </source>
</evidence>